<dbReference type="EMBL" id="KB822719">
    <property type="protein sequence ID" value="ETN41132.1"/>
    <property type="molecule type" value="Genomic_DNA"/>
</dbReference>
<evidence type="ECO:0000256" key="1">
    <source>
        <dbReference type="ARBA" id="ARBA00006484"/>
    </source>
</evidence>
<dbReference type="InterPro" id="IPR002347">
    <property type="entry name" value="SDR_fam"/>
</dbReference>
<dbReference type="HOGENOM" id="CLU_010194_38_2_1"/>
<dbReference type="Proteomes" id="UP000030752">
    <property type="component" value="Unassembled WGS sequence"/>
</dbReference>
<keyword evidence="4" id="KW-1185">Reference proteome</keyword>
<dbReference type="GO" id="GO:0005783">
    <property type="term" value="C:endoplasmic reticulum"/>
    <property type="evidence" value="ECO:0007669"/>
    <property type="project" value="TreeGrafter"/>
</dbReference>
<dbReference type="RefSeq" id="XP_008715641.1">
    <property type="nucleotide sequence ID" value="XM_008717419.1"/>
</dbReference>
<organism evidence="3 4">
    <name type="scientific">Cyphellophora europaea (strain CBS 101466)</name>
    <name type="common">Phialophora europaea</name>
    <dbReference type="NCBI Taxonomy" id="1220924"/>
    <lineage>
        <taxon>Eukaryota</taxon>
        <taxon>Fungi</taxon>
        <taxon>Dikarya</taxon>
        <taxon>Ascomycota</taxon>
        <taxon>Pezizomycotina</taxon>
        <taxon>Eurotiomycetes</taxon>
        <taxon>Chaetothyriomycetidae</taxon>
        <taxon>Chaetothyriales</taxon>
        <taxon>Cyphellophoraceae</taxon>
        <taxon>Cyphellophora</taxon>
    </lineage>
</organism>
<gene>
    <name evidence="3" type="ORF">HMPREF1541_03067</name>
</gene>
<dbReference type="AlphaFoldDB" id="W2RXF4"/>
<dbReference type="InParanoid" id="W2RXF4"/>
<reference evidence="3 4" key="1">
    <citation type="submission" date="2013-03" db="EMBL/GenBank/DDBJ databases">
        <title>The Genome Sequence of Phialophora europaea CBS 101466.</title>
        <authorList>
            <consortium name="The Broad Institute Genomics Platform"/>
            <person name="Cuomo C."/>
            <person name="de Hoog S."/>
            <person name="Gorbushina A."/>
            <person name="Walker B."/>
            <person name="Young S.K."/>
            <person name="Zeng Q."/>
            <person name="Gargeya S."/>
            <person name="Fitzgerald M."/>
            <person name="Haas B."/>
            <person name="Abouelleil A."/>
            <person name="Allen A.W."/>
            <person name="Alvarado L."/>
            <person name="Arachchi H.M."/>
            <person name="Berlin A.M."/>
            <person name="Chapman S.B."/>
            <person name="Gainer-Dewar J."/>
            <person name="Goldberg J."/>
            <person name="Griggs A."/>
            <person name="Gujja S."/>
            <person name="Hansen M."/>
            <person name="Howarth C."/>
            <person name="Imamovic A."/>
            <person name="Ireland A."/>
            <person name="Larimer J."/>
            <person name="McCowan C."/>
            <person name="Murphy C."/>
            <person name="Pearson M."/>
            <person name="Poon T.W."/>
            <person name="Priest M."/>
            <person name="Roberts A."/>
            <person name="Saif S."/>
            <person name="Shea T."/>
            <person name="Sisk P."/>
            <person name="Sykes S."/>
            <person name="Wortman J."/>
            <person name="Nusbaum C."/>
            <person name="Birren B."/>
        </authorList>
    </citation>
    <scope>NUCLEOTIDE SEQUENCE [LARGE SCALE GENOMIC DNA]</scope>
    <source>
        <strain evidence="3 4">CBS 101466</strain>
    </source>
</reference>
<dbReference type="PANTHER" id="PTHR43899:SF13">
    <property type="entry name" value="RH59310P"/>
    <property type="match status" value="1"/>
</dbReference>
<comment type="similarity">
    <text evidence="1">Belongs to the short-chain dehydrogenases/reductases (SDR) family.</text>
</comment>
<dbReference type="GO" id="GO:0016491">
    <property type="term" value="F:oxidoreductase activity"/>
    <property type="evidence" value="ECO:0007669"/>
    <property type="project" value="UniProtKB-KW"/>
</dbReference>
<protein>
    <submittedName>
        <fullName evidence="3">Uncharacterized protein</fullName>
    </submittedName>
</protein>
<evidence type="ECO:0000313" key="4">
    <source>
        <dbReference type="Proteomes" id="UP000030752"/>
    </source>
</evidence>
<dbReference type="PIRSF" id="PIRSF000126">
    <property type="entry name" value="11-beta-HSD1"/>
    <property type="match status" value="1"/>
</dbReference>
<dbReference type="PRINTS" id="PR00081">
    <property type="entry name" value="GDHRDH"/>
</dbReference>
<dbReference type="STRING" id="1220924.W2RXF4"/>
<dbReference type="GeneID" id="19970406"/>
<dbReference type="PANTHER" id="PTHR43899">
    <property type="entry name" value="RH59310P"/>
    <property type="match status" value="1"/>
</dbReference>
<dbReference type="eggNOG" id="KOG1014">
    <property type="taxonomic scope" value="Eukaryota"/>
</dbReference>
<name>W2RXF4_CYPE1</name>
<dbReference type="Gene3D" id="3.40.50.720">
    <property type="entry name" value="NAD(P)-binding Rossmann-like Domain"/>
    <property type="match status" value="1"/>
</dbReference>
<dbReference type="InterPro" id="IPR051019">
    <property type="entry name" value="VLCFA-Steroid_DH"/>
</dbReference>
<keyword evidence="2" id="KW-0560">Oxidoreductase</keyword>
<sequence length="314" mass="35076">MNNQLWQLLSLFLHRSKLSKYGQSHRLAQGEQKSRPWALVTGASDGLGVAWAQELAVEGINVILHGRNQSKLDGIKKELETGFGICVRTLVFDAELMPTSLEAGAYEEFDKMINGVVEDIPLTILINNIGYLGRWISYADRDPLWLDRQLNMNIRFMNQLTRVLIPHLHKNEPSLLITVSSGADNVPMPWSATYSGQKGYTSSFTRTLKYELMLDKMDIEVICMSFGMICTPSTGRTDADATWAEPTARTCARAALNAIGCGYAYVFPYWGHALQGAIALLIPVNMRDKLMANMLAQQRNKMDAVWAAKDAKDI</sequence>
<dbReference type="OrthoDB" id="47007at2759"/>
<accession>W2RXF4</accession>
<evidence type="ECO:0000313" key="3">
    <source>
        <dbReference type="EMBL" id="ETN41132.1"/>
    </source>
</evidence>
<proteinExistence type="inferred from homology"/>
<dbReference type="InterPro" id="IPR036291">
    <property type="entry name" value="NAD(P)-bd_dom_sf"/>
</dbReference>
<dbReference type="SUPFAM" id="SSF51735">
    <property type="entry name" value="NAD(P)-binding Rossmann-fold domains"/>
    <property type="match status" value="1"/>
</dbReference>
<dbReference type="Pfam" id="PF00106">
    <property type="entry name" value="adh_short"/>
    <property type="match status" value="1"/>
</dbReference>
<dbReference type="VEuPathDB" id="FungiDB:HMPREF1541_03067"/>
<evidence type="ECO:0000256" key="2">
    <source>
        <dbReference type="ARBA" id="ARBA00023002"/>
    </source>
</evidence>